<evidence type="ECO:0000256" key="2">
    <source>
        <dbReference type="ARBA" id="ARBA00004613"/>
    </source>
</evidence>
<dbReference type="GO" id="GO:0005576">
    <property type="term" value="C:extracellular region"/>
    <property type="evidence" value="ECO:0007669"/>
    <property type="project" value="UniProtKB-SubCell"/>
</dbReference>
<organism evidence="13 14">
    <name type="scientific">Herbidospora solisilvae</name>
    <dbReference type="NCBI Taxonomy" id="2696284"/>
    <lineage>
        <taxon>Bacteria</taxon>
        <taxon>Bacillati</taxon>
        <taxon>Actinomycetota</taxon>
        <taxon>Actinomycetes</taxon>
        <taxon>Streptosporangiales</taxon>
        <taxon>Streptosporangiaceae</taxon>
        <taxon>Herbidospora</taxon>
    </lineage>
</organism>
<comment type="function">
    <text evidence="11">This enzyme has both lysozyme (acetylmuramidase) and diacetylmuramidase activities.</text>
</comment>
<dbReference type="InterPro" id="IPR002053">
    <property type="entry name" value="Glyco_hydro_25"/>
</dbReference>
<protein>
    <recommendedName>
        <fullName evidence="4">lysozyme</fullName>
        <ecNumber evidence="4">3.2.1.17</ecNumber>
    </recommendedName>
</protein>
<dbReference type="FunFam" id="3.20.20.80:FF:000060">
    <property type="entry name" value="Lysozyme M1"/>
    <property type="match status" value="1"/>
</dbReference>
<dbReference type="GO" id="GO:0042742">
    <property type="term" value="P:defense response to bacterium"/>
    <property type="evidence" value="ECO:0007669"/>
    <property type="project" value="UniProtKB-KW"/>
</dbReference>
<comment type="caution">
    <text evidence="13">The sequence shown here is derived from an EMBL/GenBank/DDBJ whole genome shotgun (WGS) entry which is preliminary data.</text>
</comment>
<dbReference type="PROSITE" id="PS51904">
    <property type="entry name" value="GLYCOSYL_HYDROL_F25_2"/>
    <property type="match status" value="1"/>
</dbReference>
<dbReference type="GO" id="GO:0009253">
    <property type="term" value="P:peptidoglycan catabolic process"/>
    <property type="evidence" value="ECO:0007669"/>
    <property type="project" value="InterPro"/>
</dbReference>
<evidence type="ECO:0000256" key="4">
    <source>
        <dbReference type="ARBA" id="ARBA00012732"/>
    </source>
</evidence>
<dbReference type="SMART" id="SM00641">
    <property type="entry name" value="Glyco_25"/>
    <property type="match status" value="1"/>
</dbReference>
<dbReference type="RefSeq" id="WP_161484196.1">
    <property type="nucleotide sequence ID" value="NZ_WXEW01000014.1"/>
</dbReference>
<sequence length="320" mass="35059">MYAALLLVASTTVMGADVSNWTGDVDWTEVKGKGAEFVFVHATEGPNYKSPRFGTQFSGALTEGMYRGAYHFAQPHESGGKEQADFFVRNGGNWTADGRTLPGVLDVEDNPYNNRNGLNSCYGLDQDEMVKWIGDWLSRYKAWTKRDAIIYTTTSWWKTCTGDTKKFAKNPLWIARWGADPGELPAAWSKWTFWQKAEKADHAGGADVFNGSLSQLHALADPPVRLLISGGAKSRSQYVLKLSNTGAKLATKINISGKTFGNNRLTYAPKACKRTATTVKCTINNLAPGRSVTLKFSTKPRGAKPVGINFLVGSTKVTLK</sequence>
<evidence type="ECO:0000256" key="3">
    <source>
        <dbReference type="ARBA" id="ARBA00010646"/>
    </source>
</evidence>
<dbReference type="GO" id="GO:0031640">
    <property type="term" value="P:killing of cells of another organism"/>
    <property type="evidence" value="ECO:0007669"/>
    <property type="project" value="UniProtKB-KW"/>
</dbReference>
<dbReference type="PANTHER" id="PTHR34135:SF2">
    <property type="entry name" value="LYSOZYME"/>
    <property type="match status" value="1"/>
</dbReference>
<evidence type="ECO:0000313" key="13">
    <source>
        <dbReference type="EMBL" id="NAS27252.1"/>
    </source>
</evidence>
<dbReference type="AlphaFoldDB" id="A0A7C9NNL1"/>
<evidence type="ECO:0000256" key="5">
    <source>
        <dbReference type="ARBA" id="ARBA00022525"/>
    </source>
</evidence>
<keyword evidence="7" id="KW-0081">Bacteriolytic enzyme</keyword>
<dbReference type="GO" id="GO:0003796">
    <property type="term" value="F:lysozyme activity"/>
    <property type="evidence" value="ECO:0007669"/>
    <property type="project" value="UniProtKB-EC"/>
</dbReference>
<evidence type="ECO:0000256" key="12">
    <source>
        <dbReference type="SAM" id="SignalP"/>
    </source>
</evidence>
<keyword evidence="5" id="KW-0964">Secreted</keyword>
<dbReference type="SUPFAM" id="SSF51445">
    <property type="entry name" value="(Trans)glycosidases"/>
    <property type="match status" value="1"/>
</dbReference>
<comment type="similarity">
    <text evidence="3">Belongs to the glycosyl hydrolase 25 family.</text>
</comment>
<evidence type="ECO:0000256" key="8">
    <source>
        <dbReference type="ARBA" id="ARBA00022801"/>
    </source>
</evidence>
<gene>
    <name evidence="13" type="ORF">GT755_36990</name>
</gene>
<dbReference type="InterPro" id="IPR018077">
    <property type="entry name" value="Glyco_hydro_fam25_subgr"/>
</dbReference>
<dbReference type="PANTHER" id="PTHR34135">
    <property type="entry name" value="LYSOZYME"/>
    <property type="match status" value="1"/>
</dbReference>
<keyword evidence="12" id="KW-0732">Signal</keyword>
<evidence type="ECO:0000256" key="9">
    <source>
        <dbReference type="ARBA" id="ARBA00023157"/>
    </source>
</evidence>
<evidence type="ECO:0000256" key="7">
    <source>
        <dbReference type="ARBA" id="ARBA00022638"/>
    </source>
</evidence>
<dbReference type="Gene3D" id="3.20.20.80">
    <property type="entry name" value="Glycosidases"/>
    <property type="match status" value="1"/>
</dbReference>
<dbReference type="Pfam" id="PF01183">
    <property type="entry name" value="Glyco_hydro_25"/>
    <property type="match status" value="1"/>
</dbReference>
<dbReference type="Proteomes" id="UP000479526">
    <property type="component" value="Unassembled WGS sequence"/>
</dbReference>
<dbReference type="EMBL" id="WXEW01000014">
    <property type="protein sequence ID" value="NAS27252.1"/>
    <property type="molecule type" value="Genomic_DNA"/>
</dbReference>
<reference evidence="13 14" key="1">
    <citation type="submission" date="2020-01" db="EMBL/GenBank/DDBJ databases">
        <title>Herbidospora sp. NEAU-GS84 nov., a novel actinomycete isolated from soil.</title>
        <authorList>
            <person name="Han L."/>
        </authorList>
    </citation>
    <scope>NUCLEOTIDE SEQUENCE [LARGE SCALE GENOMIC DNA]</scope>
    <source>
        <strain evidence="13 14">NEAU-GS84</strain>
    </source>
</reference>
<evidence type="ECO:0000313" key="14">
    <source>
        <dbReference type="Proteomes" id="UP000479526"/>
    </source>
</evidence>
<comment type="catalytic activity">
    <reaction evidence="1">
        <text>Hydrolysis of (1-&gt;4)-beta-linkages between N-acetylmuramic acid and N-acetyl-D-glucosamine residues in a peptidoglycan and between N-acetyl-D-glucosamine residues in chitodextrins.</text>
        <dbReference type="EC" id="3.2.1.17"/>
    </reaction>
</comment>
<proteinExistence type="inferred from homology"/>
<feature type="signal peptide" evidence="12">
    <location>
        <begin position="1"/>
        <end position="15"/>
    </location>
</feature>
<evidence type="ECO:0000256" key="11">
    <source>
        <dbReference type="ARBA" id="ARBA00055588"/>
    </source>
</evidence>
<dbReference type="GO" id="GO:0016052">
    <property type="term" value="P:carbohydrate catabolic process"/>
    <property type="evidence" value="ECO:0007669"/>
    <property type="project" value="TreeGrafter"/>
</dbReference>
<keyword evidence="9" id="KW-1015">Disulfide bond</keyword>
<keyword evidence="10" id="KW-0326">Glycosidase</keyword>
<evidence type="ECO:0000256" key="6">
    <source>
        <dbReference type="ARBA" id="ARBA00022529"/>
    </source>
</evidence>
<dbReference type="InterPro" id="IPR017853">
    <property type="entry name" value="GH"/>
</dbReference>
<name>A0A7C9NNL1_9ACTN</name>
<keyword evidence="8" id="KW-0378">Hydrolase</keyword>
<comment type="subcellular location">
    <subcellularLocation>
        <location evidence="2">Secreted</location>
    </subcellularLocation>
</comment>
<keyword evidence="14" id="KW-1185">Reference proteome</keyword>
<feature type="chain" id="PRO_5038414658" description="lysozyme" evidence="12">
    <location>
        <begin position="16"/>
        <end position="320"/>
    </location>
</feature>
<evidence type="ECO:0000256" key="10">
    <source>
        <dbReference type="ARBA" id="ARBA00023295"/>
    </source>
</evidence>
<dbReference type="EC" id="3.2.1.17" evidence="4"/>
<dbReference type="GO" id="GO:0016998">
    <property type="term" value="P:cell wall macromolecule catabolic process"/>
    <property type="evidence" value="ECO:0007669"/>
    <property type="project" value="InterPro"/>
</dbReference>
<keyword evidence="6" id="KW-0929">Antimicrobial</keyword>
<evidence type="ECO:0000256" key="1">
    <source>
        <dbReference type="ARBA" id="ARBA00000632"/>
    </source>
</evidence>
<accession>A0A7C9NNL1</accession>